<feature type="compositionally biased region" description="Low complexity" evidence="1">
    <location>
        <begin position="128"/>
        <end position="144"/>
    </location>
</feature>
<dbReference type="EMBL" id="JAINDJ010000006">
    <property type="protein sequence ID" value="KAG9444405.1"/>
    <property type="molecule type" value="Genomic_DNA"/>
</dbReference>
<evidence type="ECO:0000313" key="3">
    <source>
        <dbReference type="Proteomes" id="UP000825729"/>
    </source>
</evidence>
<proteinExistence type="predicted"/>
<accession>A0AAV7E6E0</accession>
<evidence type="ECO:0000313" key="2">
    <source>
        <dbReference type="EMBL" id="KAG9444405.1"/>
    </source>
</evidence>
<evidence type="ECO:0000256" key="1">
    <source>
        <dbReference type="SAM" id="MobiDB-lite"/>
    </source>
</evidence>
<feature type="region of interest" description="Disordered" evidence="1">
    <location>
        <begin position="128"/>
        <end position="152"/>
    </location>
</feature>
<dbReference type="Proteomes" id="UP000825729">
    <property type="component" value="Unassembled WGS sequence"/>
</dbReference>
<protein>
    <submittedName>
        <fullName evidence="2">Uncharacterized protein</fullName>
    </submittedName>
</protein>
<keyword evidence="3" id="KW-1185">Reference proteome</keyword>
<gene>
    <name evidence="2" type="ORF">H6P81_015745</name>
</gene>
<sequence>MDREQFLAPMPIHEGTARTWAAPGQISGCTRYSLFRFPYGGTGPMVTWLPRQRCGRFVSAFPVHVFLGHGLVRAFPEIPPPLYLYYLIHRRIPCFKPPSPPLPLNPLIVIDPLLQKFVAGRRAPFSPSGPLAGSASGESSPGNRQGRGGGNGDFGFFSGRLFRRREGDRHRRYRCVSLHGVPRLHVAHSSENRYLAAPDRRLPRPPAEEEGANRRVHELLGDPSGGGGIVSGGLEAVAHEAREEATRVGGESAADSVCAGEGAPEARQESAGVGFRSSFAAAAGVDRLREAFGIAAAEGAVSDVHESVPVRSSGRRIRRPRGGR</sequence>
<organism evidence="2 3">
    <name type="scientific">Aristolochia fimbriata</name>
    <name type="common">White veined hardy Dutchman's pipe vine</name>
    <dbReference type="NCBI Taxonomy" id="158543"/>
    <lineage>
        <taxon>Eukaryota</taxon>
        <taxon>Viridiplantae</taxon>
        <taxon>Streptophyta</taxon>
        <taxon>Embryophyta</taxon>
        <taxon>Tracheophyta</taxon>
        <taxon>Spermatophyta</taxon>
        <taxon>Magnoliopsida</taxon>
        <taxon>Magnoliidae</taxon>
        <taxon>Piperales</taxon>
        <taxon>Aristolochiaceae</taxon>
        <taxon>Aristolochia</taxon>
    </lineage>
</organism>
<name>A0AAV7E6E0_ARIFI</name>
<comment type="caution">
    <text evidence="2">The sequence shown here is derived from an EMBL/GenBank/DDBJ whole genome shotgun (WGS) entry which is preliminary data.</text>
</comment>
<dbReference type="AlphaFoldDB" id="A0AAV7E6E0"/>
<reference evidence="2 3" key="1">
    <citation type="submission" date="2021-07" db="EMBL/GenBank/DDBJ databases">
        <title>The Aristolochia fimbriata genome: insights into angiosperm evolution, floral development and chemical biosynthesis.</title>
        <authorList>
            <person name="Jiao Y."/>
        </authorList>
    </citation>
    <scope>NUCLEOTIDE SEQUENCE [LARGE SCALE GENOMIC DNA]</scope>
    <source>
        <strain evidence="2">IBCAS-2021</strain>
        <tissue evidence="2">Leaf</tissue>
    </source>
</reference>